<feature type="domain" description="RAMA" evidence="2">
    <location>
        <begin position="136"/>
        <end position="211"/>
    </location>
</feature>
<proteinExistence type="predicted"/>
<evidence type="ECO:0000256" key="1">
    <source>
        <dbReference type="SAM" id="MobiDB-lite"/>
    </source>
</evidence>
<evidence type="ECO:0000313" key="3">
    <source>
        <dbReference type="EMBL" id="MCK9795155.1"/>
    </source>
</evidence>
<feature type="compositionally biased region" description="Pro residues" evidence="1">
    <location>
        <begin position="53"/>
        <end position="65"/>
    </location>
</feature>
<organism evidence="3 4">
    <name type="scientific">Isoptericola peretonis</name>
    <dbReference type="NCBI Taxonomy" id="2918523"/>
    <lineage>
        <taxon>Bacteria</taxon>
        <taxon>Bacillati</taxon>
        <taxon>Actinomycetota</taxon>
        <taxon>Actinomycetes</taxon>
        <taxon>Micrococcales</taxon>
        <taxon>Promicromonosporaceae</taxon>
        <taxon>Isoptericola</taxon>
    </lineage>
</organism>
<keyword evidence="4" id="KW-1185">Reference proteome</keyword>
<sequence length="212" mass="22590">MPPVAGGLGPTTGLGSELGQAFAEVAAPAFELPVPEPRWSGVEDDLPRLQVPPLEPPRLRTPPSDPLDDGWAPAPHDHGYDPLTSPVPPEPLGSPEPFGAPEPFGTPPSFGSSQPWAPPSASDDEVDPDLVALAGTLVHPTRIVWSRPRRRQHFEAVLHQDGAIELADGSRYWHPDHAASAASGSPTADGWSVWRLGSDGPTLMDAYRHRFA</sequence>
<gene>
    <name evidence="3" type="ORF">M1843_15500</name>
</gene>
<dbReference type="Proteomes" id="UP001651050">
    <property type="component" value="Unassembled WGS sequence"/>
</dbReference>
<protein>
    <recommendedName>
        <fullName evidence="2">RAMA domain-containing protein</fullName>
    </recommendedName>
</protein>
<comment type="caution">
    <text evidence="3">The sequence shown here is derived from an EMBL/GenBank/DDBJ whole genome shotgun (WGS) entry which is preliminary data.</text>
</comment>
<evidence type="ECO:0000313" key="4">
    <source>
        <dbReference type="Proteomes" id="UP001651050"/>
    </source>
</evidence>
<feature type="compositionally biased region" description="Pro residues" evidence="1">
    <location>
        <begin position="85"/>
        <end position="106"/>
    </location>
</feature>
<feature type="region of interest" description="Disordered" evidence="1">
    <location>
        <begin position="34"/>
        <end position="126"/>
    </location>
</feature>
<evidence type="ECO:0000259" key="2">
    <source>
        <dbReference type="Pfam" id="PF18755"/>
    </source>
</evidence>
<dbReference type="InterPro" id="IPR040843">
    <property type="entry name" value="RAMA"/>
</dbReference>
<reference evidence="3 4" key="1">
    <citation type="submission" date="2022-02" db="EMBL/GenBank/DDBJ databases">
        <title>The car tank lid bacteriome: a reservoir of bacteria with potential in bioremediation of fuel.</title>
        <authorList>
            <person name="Vidal-Verdu A."/>
            <person name="Gomez-Martinez D."/>
            <person name="Latorre-Perez A."/>
            <person name="Pereto J."/>
            <person name="Porcar M."/>
        </authorList>
    </citation>
    <scope>NUCLEOTIDE SEQUENCE [LARGE SCALE GENOMIC DNA]</scope>
    <source>
        <strain evidence="3 4">4D.3</strain>
    </source>
</reference>
<dbReference type="EMBL" id="JALQCY010000005">
    <property type="protein sequence ID" value="MCK9795155.1"/>
    <property type="molecule type" value="Genomic_DNA"/>
</dbReference>
<accession>A0ABT0J6N8</accession>
<dbReference type="Pfam" id="PF18755">
    <property type="entry name" value="RAMA"/>
    <property type="match status" value="1"/>
</dbReference>
<name>A0ABT0J6N8_9MICO</name>